<keyword evidence="6 13" id="KW-0812">Transmembrane</keyword>
<comment type="cofactor">
    <cofactor evidence="1">
        <name>Zn(2+)</name>
        <dbReference type="ChEBI" id="CHEBI:29105"/>
    </cofactor>
</comment>
<feature type="transmembrane region" description="Helical" evidence="13">
    <location>
        <begin position="50"/>
        <end position="72"/>
    </location>
</feature>
<keyword evidence="4" id="KW-1003">Cell membrane</keyword>
<dbReference type="InterPro" id="IPR008915">
    <property type="entry name" value="Peptidase_M50"/>
</dbReference>
<dbReference type="GO" id="GO:0046872">
    <property type="term" value="F:metal ion binding"/>
    <property type="evidence" value="ECO:0007669"/>
    <property type="project" value="UniProtKB-KW"/>
</dbReference>
<dbReference type="GO" id="GO:0008237">
    <property type="term" value="F:metallopeptidase activity"/>
    <property type="evidence" value="ECO:0007669"/>
    <property type="project" value="UniProtKB-KW"/>
</dbReference>
<reference evidence="15" key="1">
    <citation type="journal article" date="2015" name="Nature">
        <title>Complex archaea that bridge the gap between prokaryotes and eukaryotes.</title>
        <authorList>
            <person name="Spang A."/>
            <person name="Saw J.H."/>
            <person name="Jorgensen S.L."/>
            <person name="Zaremba-Niedzwiedzka K."/>
            <person name="Martijn J."/>
            <person name="Lind A.E."/>
            <person name="van Eijk R."/>
            <person name="Schleper C."/>
            <person name="Guy L."/>
            <person name="Ettema T.J."/>
        </authorList>
    </citation>
    <scope>NUCLEOTIDE SEQUENCE</scope>
</reference>
<evidence type="ECO:0000313" key="15">
    <source>
        <dbReference type="EMBL" id="KKN08654.1"/>
    </source>
</evidence>
<proteinExistence type="inferred from homology"/>
<evidence type="ECO:0000256" key="3">
    <source>
        <dbReference type="ARBA" id="ARBA00007931"/>
    </source>
</evidence>
<feature type="transmembrane region" description="Helical" evidence="13">
    <location>
        <begin position="163"/>
        <end position="184"/>
    </location>
</feature>
<dbReference type="PANTHER" id="PTHR35864">
    <property type="entry name" value="ZINC METALLOPROTEASE MJ0611-RELATED"/>
    <property type="match status" value="1"/>
</dbReference>
<comment type="similarity">
    <text evidence="3">Belongs to the peptidase M50B family.</text>
</comment>
<dbReference type="InterPro" id="IPR044537">
    <property type="entry name" value="Rip2-like"/>
</dbReference>
<keyword evidence="9" id="KW-0862">Zinc</keyword>
<evidence type="ECO:0000256" key="11">
    <source>
        <dbReference type="ARBA" id="ARBA00023049"/>
    </source>
</evidence>
<evidence type="ECO:0000256" key="6">
    <source>
        <dbReference type="ARBA" id="ARBA00022692"/>
    </source>
</evidence>
<evidence type="ECO:0000256" key="10">
    <source>
        <dbReference type="ARBA" id="ARBA00022989"/>
    </source>
</evidence>
<dbReference type="Pfam" id="PF02163">
    <property type="entry name" value="Peptidase_M50"/>
    <property type="match status" value="1"/>
</dbReference>
<feature type="domain" description="Peptidase M50" evidence="14">
    <location>
        <begin position="122"/>
        <end position="177"/>
    </location>
</feature>
<name>A0A0F9MSD9_9ZZZZ</name>
<dbReference type="PANTHER" id="PTHR35864:SF1">
    <property type="entry name" value="ZINC METALLOPROTEASE YWHC-RELATED"/>
    <property type="match status" value="1"/>
</dbReference>
<dbReference type="CDD" id="cd06158">
    <property type="entry name" value="S2P-M50_like_1"/>
    <property type="match status" value="1"/>
</dbReference>
<evidence type="ECO:0000256" key="7">
    <source>
        <dbReference type="ARBA" id="ARBA00022723"/>
    </source>
</evidence>
<evidence type="ECO:0000256" key="13">
    <source>
        <dbReference type="SAM" id="Phobius"/>
    </source>
</evidence>
<dbReference type="GO" id="GO:0006508">
    <property type="term" value="P:proteolysis"/>
    <property type="evidence" value="ECO:0007669"/>
    <property type="project" value="UniProtKB-KW"/>
</dbReference>
<comment type="caution">
    <text evidence="15">The sequence shown here is derived from an EMBL/GenBank/DDBJ whole genome shotgun (WGS) entry which is preliminary data.</text>
</comment>
<keyword evidence="5" id="KW-0645">Protease</keyword>
<keyword evidence="10 13" id="KW-1133">Transmembrane helix</keyword>
<accession>A0A0F9MSD9</accession>
<keyword evidence="8" id="KW-0378">Hydrolase</keyword>
<evidence type="ECO:0000259" key="14">
    <source>
        <dbReference type="Pfam" id="PF02163"/>
    </source>
</evidence>
<dbReference type="InterPro" id="IPR052348">
    <property type="entry name" value="Metallopeptidase_M50B"/>
</dbReference>
<keyword evidence="11" id="KW-0482">Metalloprotease</keyword>
<organism evidence="15">
    <name type="scientific">marine sediment metagenome</name>
    <dbReference type="NCBI Taxonomy" id="412755"/>
    <lineage>
        <taxon>unclassified sequences</taxon>
        <taxon>metagenomes</taxon>
        <taxon>ecological metagenomes</taxon>
    </lineage>
</organism>
<dbReference type="AlphaFoldDB" id="A0A0F9MSD9"/>
<feature type="transmembrane region" description="Helical" evidence="13">
    <location>
        <begin position="93"/>
        <end position="116"/>
    </location>
</feature>
<evidence type="ECO:0000256" key="8">
    <source>
        <dbReference type="ARBA" id="ARBA00022801"/>
    </source>
</evidence>
<keyword evidence="7" id="KW-0479">Metal-binding</keyword>
<protein>
    <recommendedName>
        <fullName evidence="14">Peptidase M50 domain-containing protein</fullName>
    </recommendedName>
</protein>
<evidence type="ECO:0000256" key="2">
    <source>
        <dbReference type="ARBA" id="ARBA00004651"/>
    </source>
</evidence>
<comment type="subcellular location">
    <subcellularLocation>
        <location evidence="2">Cell membrane</location>
        <topology evidence="2">Multi-pass membrane protein</topology>
    </subcellularLocation>
</comment>
<gene>
    <name evidence="15" type="ORF">LCGC14_1054530</name>
</gene>
<evidence type="ECO:0000256" key="9">
    <source>
        <dbReference type="ARBA" id="ARBA00022833"/>
    </source>
</evidence>
<evidence type="ECO:0000256" key="12">
    <source>
        <dbReference type="ARBA" id="ARBA00023136"/>
    </source>
</evidence>
<keyword evidence="12 13" id="KW-0472">Membrane</keyword>
<evidence type="ECO:0000256" key="1">
    <source>
        <dbReference type="ARBA" id="ARBA00001947"/>
    </source>
</evidence>
<dbReference type="GO" id="GO:0005886">
    <property type="term" value="C:plasma membrane"/>
    <property type="evidence" value="ECO:0007669"/>
    <property type="project" value="UniProtKB-SubCell"/>
</dbReference>
<sequence>MEFIIFQILILLFSIVVHEVAHGFMAEHLGDPTARMAGRLTLNPLKHIDAFGSVLLPLLLIVTRSPIVLGWAKPVPYNPHLLTKDLKYGPLKVALAGPGANITIAVLFGILLRFTYMYSVPFTFLVGIIVFLNLLLAVFNLMPIPPLDGSKILTVLLPRKYSLMVQQIGMVGIMLVLLFVFYFGNVIFGLTSVMFQVIAGADAFHVFMMVMNKGI</sequence>
<evidence type="ECO:0000256" key="4">
    <source>
        <dbReference type="ARBA" id="ARBA00022475"/>
    </source>
</evidence>
<evidence type="ECO:0000256" key="5">
    <source>
        <dbReference type="ARBA" id="ARBA00022670"/>
    </source>
</evidence>
<feature type="transmembrane region" description="Helical" evidence="13">
    <location>
        <begin position="122"/>
        <end position="142"/>
    </location>
</feature>
<dbReference type="EMBL" id="LAZR01004430">
    <property type="protein sequence ID" value="KKN08654.1"/>
    <property type="molecule type" value="Genomic_DNA"/>
</dbReference>